<gene>
    <name evidence="2" type="ORF">GAO09_27610</name>
</gene>
<evidence type="ECO:0000313" key="3">
    <source>
        <dbReference type="Proteomes" id="UP000435138"/>
    </source>
</evidence>
<dbReference type="AlphaFoldDB" id="A0A6A8AG90"/>
<accession>A0A6A8AG90</accession>
<reference evidence="2 3" key="1">
    <citation type="submission" date="2019-11" db="EMBL/GenBank/DDBJ databases">
        <title>Genome analysis of Rhizobacterium cereale a novel genus and species isolated from maize roots in North Spain.</title>
        <authorList>
            <person name="Menendez E."/>
            <person name="Flores-Felix J.D."/>
            <person name="Ramirez-Bahena M.-H."/>
            <person name="Igual J.M."/>
            <person name="Garcia-Fraile P."/>
            <person name="Peix A."/>
            <person name="Velazquez E."/>
        </authorList>
    </citation>
    <scope>NUCLEOTIDE SEQUENCE [LARGE SCALE GENOMIC DNA]</scope>
    <source>
        <strain evidence="2 3">RZME27</strain>
    </source>
</reference>
<protein>
    <submittedName>
        <fullName evidence="2">Uncharacterized protein</fullName>
    </submittedName>
</protein>
<name>A0A6A8AG90_9HYPH</name>
<organism evidence="2 3">
    <name type="scientific">Endobacterium cereale</name>
    <dbReference type="NCBI Taxonomy" id="2663029"/>
    <lineage>
        <taxon>Bacteria</taxon>
        <taxon>Pseudomonadati</taxon>
        <taxon>Pseudomonadota</taxon>
        <taxon>Alphaproteobacteria</taxon>
        <taxon>Hyphomicrobiales</taxon>
        <taxon>Rhizobiaceae</taxon>
        <taxon>Endobacterium</taxon>
    </lineage>
</organism>
<keyword evidence="1" id="KW-0472">Membrane</keyword>
<evidence type="ECO:0000313" key="2">
    <source>
        <dbReference type="EMBL" id="MQY49799.1"/>
    </source>
</evidence>
<comment type="caution">
    <text evidence="2">The sequence shown here is derived from an EMBL/GenBank/DDBJ whole genome shotgun (WGS) entry which is preliminary data.</text>
</comment>
<dbReference type="RefSeq" id="WP_153359887.1">
    <property type="nucleotide sequence ID" value="NZ_JAYKOO010000001.1"/>
</dbReference>
<sequence length="124" mass="13302">MIVVALCAFVAMFIGSGMARNSIRLHWLAQMSLLLSAGGIIGIFVSRRVCDRLFPGYSRLWVLIVLVVLYGASLPGITVSRFAADPAVTALQTAPFLCIVLASLVFFRPGNRAPVASHVEGSRP</sequence>
<dbReference type="EMBL" id="WIXI01000051">
    <property type="protein sequence ID" value="MQY49799.1"/>
    <property type="molecule type" value="Genomic_DNA"/>
</dbReference>
<feature type="transmembrane region" description="Helical" evidence="1">
    <location>
        <begin position="29"/>
        <end position="46"/>
    </location>
</feature>
<keyword evidence="3" id="KW-1185">Reference proteome</keyword>
<evidence type="ECO:0000256" key="1">
    <source>
        <dbReference type="SAM" id="Phobius"/>
    </source>
</evidence>
<dbReference type="Proteomes" id="UP000435138">
    <property type="component" value="Unassembled WGS sequence"/>
</dbReference>
<feature type="transmembrane region" description="Helical" evidence="1">
    <location>
        <begin position="89"/>
        <end position="107"/>
    </location>
</feature>
<proteinExistence type="predicted"/>
<keyword evidence="1" id="KW-0812">Transmembrane</keyword>
<keyword evidence="1" id="KW-1133">Transmembrane helix</keyword>
<feature type="transmembrane region" description="Helical" evidence="1">
    <location>
        <begin position="58"/>
        <end position="77"/>
    </location>
</feature>